<reference evidence="3" key="1">
    <citation type="submission" date="2023-05" db="EMBL/GenBank/DDBJ databases">
        <authorList>
            <person name="Huff M."/>
        </authorList>
    </citation>
    <scope>NUCLEOTIDE SEQUENCE</scope>
</reference>
<gene>
    <name evidence="3" type="ORF">FPE_LOCUS11906</name>
</gene>
<evidence type="ECO:0000256" key="1">
    <source>
        <dbReference type="SAM" id="MobiDB-lite"/>
    </source>
</evidence>
<accession>A0AAD1Z742</accession>
<feature type="region of interest" description="Disordered" evidence="1">
    <location>
        <begin position="217"/>
        <end position="236"/>
    </location>
</feature>
<dbReference type="EMBL" id="OU503042">
    <property type="protein sequence ID" value="CAI9764476.1"/>
    <property type="molecule type" value="Genomic_DNA"/>
</dbReference>
<dbReference type="Gene3D" id="1.10.418.20">
    <property type="match status" value="1"/>
</dbReference>
<organism evidence="3 4">
    <name type="scientific">Fraxinus pennsylvanica</name>
    <dbReference type="NCBI Taxonomy" id="56036"/>
    <lineage>
        <taxon>Eukaryota</taxon>
        <taxon>Viridiplantae</taxon>
        <taxon>Streptophyta</taxon>
        <taxon>Embryophyta</taxon>
        <taxon>Tracheophyta</taxon>
        <taxon>Spermatophyta</taxon>
        <taxon>Magnoliopsida</taxon>
        <taxon>eudicotyledons</taxon>
        <taxon>Gunneridae</taxon>
        <taxon>Pentapetalae</taxon>
        <taxon>asterids</taxon>
        <taxon>lamiids</taxon>
        <taxon>Lamiales</taxon>
        <taxon>Oleaceae</taxon>
        <taxon>Oleeae</taxon>
        <taxon>Fraxinus</taxon>
    </lineage>
</organism>
<sequence length="236" mass="26160">MIMETNRYSSMLMTILQIKVLDVDSDDDQRIGLVSSSSVALIDNEGSLEEPPFEYGVDTSDIALICIKLGGSPAGKRKGPCCQEWPISNIVDIEHEWCESVMAVVKFNLISDEENTAEISNKTAGIVPLEFVVSNGTYWSEKLEAIKSLDMRYKTHWSTVVSGYSSNKPFEDLIYPDGDPDAISICSRDIELLQPKTFINDTIIDFYIKYLANKTNPEESHDKGNATAADEADVAS</sequence>
<evidence type="ECO:0000313" key="4">
    <source>
        <dbReference type="Proteomes" id="UP000834106"/>
    </source>
</evidence>
<dbReference type="SUPFAM" id="SSF54001">
    <property type="entry name" value="Cysteine proteinases"/>
    <property type="match status" value="1"/>
</dbReference>
<protein>
    <recommendedName>
        <fullName evidence="2">Probable ubiquitin-like-specific protease 2A/B PH domain-containing protein</fullName>
    </recommendedName>
</protein>
<dbReference type="Proteomes" id="UP000834106">
    <property type="component" value="Chromosome 7"/>
</dbReference>
<evidence type="ECO:0000313" key="3">
    <source>
        <dbReference type="EMBL" id="CAI9764476.1"/>
    </source>
</evidence>
<keyword evidence="4" id="KW-1185">Reference proteome</keyword>
<dbReference type="PANTHER" id="PTHR47764:SF2">
    <property type="entry name" value="UBIQUITIN-LIKE PROTEASE FAMILY PROFILE DOMAIN-CONTAINING PROTEIN"/>
    <property type="match status" value="1"/>
</dbReference>
<dbReference type="AlphaFoldDB" id="A0AAD1Z742"/>
<dbReference type="InterPro" id="IPR057375">
    <property type="entry name" value="ULP2A/B_PH"/>
</dbReference>
<feature type="domain" description="Probable ubiquitin-like-specific protease 2A/B PH" evidence="2">
    <location>
        <begin position="66"/>
        <end position="158"/>
    </location>
</feature>
<evidence type="ECO:0000259" key="2">
    <source>
        <dbReference type="Pfam" id="PF25352"/>
    </source>
</evidence>
<dbReference type="InterPro" id="IPR038765">
    <property type="entry name" value="Papain-like_cys_pep_sf"/>
</dbReference>
<dbReference type="PANTHER" id="PTHR47764">
    <property type="entry name" value="UBIQUITIN-LIKE-SPECIFIC PROTEASE 2B-RELATED"/>
    <property type="match status" value="1"/>
</dbReference>
<name>A0AAD1Z742_9LAMI</name>
<dbReference type="Pfam" id="PF25352">
    <property type="entry name" value="PH_ULP"/>
    <property type="match status" value="1"/>
</dbReference>
<proteinExistence type="predicted"/>